<proteinExistence type="predicted"/>
<sequence length="128" mass="14025">MDRCLELAMVAMLEGESPVGSVVVNNGRIIGEGCEKSRQLKDVTRHAEVVAILDALQKNESCEGAILYSNVEPCILCSYVLRHHKIAKVVFSKYCGELGGTNEEFNIITTDKITKWAEPPAIIVYGGK</sequence>
<reference evidence="5 6" key="1">
    <citation type="submission" date="2018-10" db="EMBL/GenBank/DDBJ databases">
        <title>Genome sequencing of Mucilaginibacter sp. HYN0043.</title>
        <authorList>
            <person name="Kim M."/>
            <person name="Yi H."/>
        </authorList>
    </citation>
    <scope>NUCLEOTIDE SEQUENCE [LARGE SCALE GENOMIC DNA]</scope>
    <source>
        <strain evidence="5 6">HYN0043</strain>
    </source>
</reference>
<evidence type="ECO:0000259" key="4">
    <source>
        <dbReference type="PROSITE" id="PS51747"/>
    </source>
</evidence>
<evidence type="ECO:0000256" key="2">
    <source>
        <dbReference type="ARBA" id="ARBA00022801"/>
    </source>
</evidence>
<dbReference type="Gene3D" id="3.40.140.10">
    <property type="entry name" value="Cytidine Deaminase, domain 2"/>
    <property type="match status" value="1"/>
</dbReference>
<evidence type="ECO:0000256" key="3">
    <source>
        <dbReference type="ARBA" id="ARBA00022833"/>
    </source>
</evidence>
<keyword evidence="2" id="KW-0378">Hydrolase</keyword>
<keyword evidence="1" id="KW-0479">Metal-binding</keyword>
<dbReference type="InterPro" id="IPR016192">
    <property type="entry name" value="APOBEC/CMP_deaminase_Zn-bd"/>
</dbReference>
<accession>A0A494VTP2</accession>
<dbReference type="InterPro" id="IPR002125">
    <property type="entry name" value="CMP_dCMP_dom"/>
</dbReference>
<dbReference type="OrthoDB" id="9802676at2"/>
<organism evidence="5 6">
    <name type="scientific">Mucilaginibacter celer</name>
    <dbReference type="NCBI Taxonomy" id="2305508"/>
    <lineage>
        <taxon>Bacteria</taxon>
        <taxon>Pseudomonadati</taxon>
        <taxon>Bacteroidota</taxon>
        <taxon>Sphingobacteriia</taxon>
        <taxon>Sphingobacteriales</taxon>
        <taxon>Sphingobacteriaceae</taxon>
        <taxon>Mucilaginibacter</taxon>
    </lineage>
</organism>
<name>A0A494VTP2_9SPHI</name>
<evidence type="ECO:0000313" key="5">
    <source>
        <dbReference type="EMBL" id="AYL97789.1"/>
    </source>
</evidence>
<dbReference type="Pfam" id="PF00383">
    <property type="entry name" value="dCMP_cyt_deam_1"/>
    <property type="match status" value="1"/>
</dbReference>
<dbReference type="PANTHER" id="PTHR11079">
    <property type="entry name" value="CYTOSINE DEAMINASE FAMILY MEMBER"/>
    <property type="match status" value="1"/>
</dbReference>
<dbReference type="Proteomes" id="UP000270046">
    <property type="component" value="Chromosome"/>
</dbReference>
<dbReference type="GO" id="GO:0008270">
    <property type="term" value="F:zinc ion binding"/>
    <property type="evidence" value="ECO:0007669"/>
    <property type="project" value="InterPro"/>
</dbReference>
<dbReference type="GO" id="GO:0052717">
    <property type="term" value="F:tRNA-specific adenosine-34 deaminase activity"/>
    <property type="evidence" value="ECO:0007669"/>
    <property type="project" value="TreeGrafter"/>
</dbReference>
<dbReference type="AlphaFoldDB" id="A0A494VTP2"/>
<dbReference type="PROSITE" id="PS51747">
    <property type="entry name" value="CYT_DCMP_DEAMINASES_2"/>
    <property type="match status" value="1"/>
</dbReference>
<gene>
    <name evidence="5" type="ORF">HYN43_021930</name>
</gene>
<dbReference type="SUPFAM" id="SSF53927">
    <property type="entry name" value="Cytidine deaminase-like"/>
    <property type="match status" value="1"/>
</dbReference>
<keyword evidence="3" id="KW-0862">Zinc</keyword>
<protein>
    <submittedName>
        <fullName evidence="5">Nucleoside deaminase</fullName>
    </submittedName>
</protein>
<dbReference type="CDD" id="cd01285">
    <property type="entry name" value="nucleoside_deaminase"/>
    <property type="match status" value="1"/>
</dbReference>
<dbReference type="KEGG" id="muh:HYN43_021930"/>
<dbReference type="PANTHER" id="PTHR11079:SF149">
    <property type="entry name" value="TRNA-SPECIFIC ADENOSINE DEAMINASE 2"/>
    <property type="match status" value="1"/>
</dbReference>
<feature type="domain" description="CMP/dCMP-type deaminase" evidence="4">
    <location>
        <begin position="1"/>
        <end position="102"/>
    </location>
</feature>
<evidence type="ECO:0000256" key="1">
    <source>
        <dbReference type="ARBA" id="ARBA00022723"/>
    </source>
</evidence>
<dbReference type="GO" id="GO:0005737">
    <property type="term" value="C:cytoplasm"/>
    <property type="evidence" value="ECO:0007669"/>
    <property type="project" value="TreeGrafter"/>
</dbReference>
<dbReference type="PROSITE" id="PS00903">
    <property type="entry name" value="CYT_DCMP_DEAMINASES_1"/>
    <property type="match status" value="1"/>
</dbReference>
<keyword evidence="6" id="KW-1185">Reference proteome</keyword>
<dbReference type="InterPro" id="IPR016193">
    <property type="entry name" value="Cytidine_deaminase-like"/>
</dbReference>
<dbReference type="EMBL" id="CP032869">
    <property type="protein sequence ID" value="AYL97789.1"/>
    <property type="molecule type" value="Genomic_DNA"/>
</dbReference>
<evidence type="ECO:0000313" key="6">
    <source>
        <dbReference type="Proteomes" id="UP000270046"/>
    </source>
</evidence>
<dbReference type="GO" id="GO:0002100">
    <property type="term" value="P:tRNA wobble adenosine to inosine editing"/>
    <property type="evidence" value="ECO:0007669"/>
    <property type="project" value="TreeGrafter"/>
</dbReference>